<accession>A0A0B5GUJ1</accession>
<evidence type="ECO:0000313" key="2">
    <source>
        <dbReference type="EMBL" id="AJF34543.1"/>
    </source>
</evidence>
<evidence type="ECO:0000256" key="1">
    <source>
        <dbReference type="SAM" id="Phobius"/>
    </source>
</evidence>
<proteinExistence type="predicted"/>
<keyword evidence="1" id="KW-0812">Transmembrane</keyword>
<keyword evidence="1" id="KW-0472">Membrane</keyword>
<dbReference type="EMBL" id="KP239990">
    <property type="protein sequence ID" value="AJF34543.1"/>
    <property type="molecule type" value="Genomic_DNA"/>
</dbReference>
<protein>
    <submittedName>
        <fullName evidence="2">Uncharacterized protein</fullName>
    </submittedName>
</protein>
<organism evidence="2">
    <name type="scientific">Thermotoga sp. TBXY761</name>
    <dbReference type="NCBI Taxonomy" id="1244084"/>
    <lineage>
        <taxon>Bacteria</taxon>
        <taxon>Thermotogati</taxon>
        <taxon>Thermotogota</taxon>
        <taxon>Thermotogae</taxon>
        <taxon>Thermotogales</taxon>
        <taxon>Thermotogaceae</taxon>
        <taxon>Thermotoga</taxon>
    </lineage>
</organism>
<sequence>MPVRNVTGIQSPLMVILTRFEKQFQSAIIQREGGENMKRVLIWSVLITAGILMLVSGCIPVPIPIDLGNPGIEPQVFEVPAGSSTTLEATWTSFTIKAEDVKSAQQSAGVPGTVHFHNIEVSGKITVEGSLTFNGFIDFSLEEPTSIPETGDVNIDIDTSQKTEYSLSISANDSSALKAALDKINNGEDVTLWVIFGQNEYESTTDATVTVTITNVRLWVTWTAW</sequence>
<feature type="transmembrane region" description="Helical" evidence="1">
    <location>
        <begin position="40"/>
        <end position="63"/>
    </location>
</feature>
<name>A0A0B5GUJ1_9THEM</name>
<dbReference type="AlphaFoldDB" id="A0A0B5GUJ1"/>
<reference evidence="2" key="1">
    <citation type="journal article" date="2014" name="ISME J.">
        <title>Evidence for extensive gene flow and Thermotoga subpopulations in subsurface and marine environments.</title>
        <authorList>
            <person name="Nesbo C.L."/>
            <person name="S Swithers K."/>
            <person name="Dahle H."/>
            <person name="Haverkamp T.H."/>
            <person name="Birkeland N.K."/>
            <person name="Sokolova T."/>
            <person name="Kublanov I."/>
            <person name="Zhaxybayeva O."/>
        </authorList>
    </citation>
    <scope>NUCLEOTIDE SEQUENCE</scope>
    <source>
        <strain evidence="2">TBXY761</strain>
    </source>
</reference>
<keyword evidence="1" id="KW-1133">Transmembrane helix</keyword>